<proteinExistence type="predicted"/>
<reference evidence="2 3" key="1">
    <citation type="submission" date="2020-09" db="EMBL/GenBank/DDBJ databases">
        <authorList>
            <person name="Ashkenazy H."/>
        </authorList>
    </citation>
    <scope>NUCLEOTIDE SEQUENCE [LARGE SCALE GENOMIC DNA]</scope>
    <source>
        <strain evidence="3">cv. Cdm-0</strain>
    </source>
</reference>
<name>A0A7G2F1K9_ARATH</name>
<accession>A0A7G2F1K9</accession>
<dbReference type="CDD" id="cd04301">
    <property type="entry name" value="NAT_SF"/>
    <property type="match status" value="1"/>
</dbReference>
<dbReference type="PANTHER" id="PTHR47876:SF2">
    <property type="entry name" value="GCN5-RELATED N-ACETYLTRANSFERASE 7, CHLOROPLASTIC"/>
    <property type="match status" value="1"/>
</dbReference>
<dbReference type="Proteomes" id="UP000516314">
    <property type="component" value="Chromosome 4"/>
</dbReference>
<dbReference type="FunFam" id="3.40.630.30:FF:000162">
    <property type="entry name" value="AT4g28030/T13J8_140"/>
    <property type="match status" value="1"/>
</dbReference>
<evidence type="ECO:0000313" key="2">
    <source>
        <dbReference type="EMBL" id="CAD5329308.1"/>
    </source>
</evidence>
<dbReference type="InterPro" id="IPR016181">
    <property type="entry name" value="Acyl_CoA_acyltransferase"/>
</dbReference>
<dbReference type="PROSITE" id="PS51186">
    <property type="entry name" value="GNAT"/>
    <property type="match status" value="1"/>
</dbReference>
<dbReference type="GO" id="GO:0016747">
    <property type="term" value="F:acyltransferase activity, transferring groups other than amino-acyl groups"/>
    <property type="evidence" value="ECO:0007669"/>
    <property type="project" value="InterPro"/>
</dbReference>
<dbReference type="EMBL" id="LR881469">
    <property type="protein sequence ID" value="CAD5329308.1"/>
    <property type="molecule type" value="Genomic_DNA"/>
</dbReference>
<sequence length="443" mass="48675">MAFLCSSLPSSSSIAIFGDPNTDGSSRSYLSIPSLKLRFRPVAASSHICAPAIDKSTFVISESVSEDELWAAACLRVRTFNELNPSAYNIQDHRRYLAEREFEALKERTSGKREGFTRVACINATLPLSQLSSSSEDLCSACKFSDGIEDRVVVGSLDLNQCRWLPDEIAGTKPEGIGVDFARAYLSNVCVAKELHRNGVGYKLIDKSKRVAGEWGITDMYVHVTVDNEAAKSLYMKSGFEQETAEPAWQARYLNRPQRLLLWLALPTSPIMSIDEKRCENTKGLEMVVTSFSSAPPIFFLPGADAQFSSSNGRFAIPSSSLVKGLRRHQDAKLVGNRARVGVVRVLANPNVSPPPPPGKAKVKKEVIMVDPLEAKRLASKQMEEIKGREKQQRRREIEAINGAWAIIGLMIGLVIEAQTGKGILAQLAGYWSAVVHLFTPST</sequence>
<protein>
    <submittedName>
        <fullName evidence="2">(thale cress) hypothetical protein</fullName>
    </submittedName>
</protein>
<evidence type="ECO:0000259" key="1">
    <source>
        <dbReference type="PROSITE" id="PS51186"/>
    </source>
</evidence>
<dbReference type="InterPro" id="IPR000182">
    <property type="entry name" value="GNAT_dom"/>
</dbReference>
<dbReference type="AlphaFoldDB" id="A0A7G2F1K9"/>
<gene>
    <name evidence="2" type="ORF">AT9943_LOCUS16906</name>
</gene>
<evidence type="ECO:0000313" key="3">
    <source>
        <dbReference type="Proteomes" id="UP000516314"/>
    </source>
</evidence>
<dbReference type="Pfam" id="PF00583">
    <property type="entry name" value="Acetyltransf_1"/>
    <property type="match status" value="1"/>
</dbReference>
<dbReference type="Gene3D" id="3.40.630.30">
    <property type="match status" value="1"/>
</dbReference>
<dbReference type="SUPFAM" id="SSF55729">
    <property type="entry name" value="Acyl-CoA N-acyltransferases (Nat)"/>
    <property type="match status" value="1"/>
</dbReference>
<organism evidence="2 3">
    <name type="scientific">Arabidopsis thaliana</name>
    <name type="common">Mouse-ear cress</name>
    <dbReference type="NCBI Taxonomy" id="3702"/>
    <lineage>
        <taxon>Eukaryota</taxon>
        <taxon>Viridiplantae</taxon>
        <taxon>Streptophyta</taxon>
        <taxon>Embryophyta</taxon>
        <taxon>Tracheophyta</taxon>
        <taxon>Spermatophyta</taxon>
        <taxon>Magnoliopsida</taxon>
        <taxon>eudicotyledons</taxon>
        <taxon>Gunneridae</taxon>
        <taxon>Pentapetalae</taxon>
        <taxon>rosids</taxon>
        <taxon>malvids</taxon>
        <taxon>Brassicales</taxon>
        <taxon>Brassicaceae</taxon>
        <taxon>Camelineae</taxon>
        <taxon>Arabidopsis</taxon>
    </lineage>
</organism>
<feature type="domain" description="N-acetyltransferase" evidence="1">
    <location>
        <begin position="75"/>
        <end position="267"/>
    </location>
</feature>
<dbReference type="PANTHER" id="PTHR47876">
    <property type="entry name" value="OS08G0260000 PROTEIN"/>
    <property type="match status" value="1"/>
</dbReference>